<gene>
    <name evidence="4" type="ORF">LWF01_13360</name>
</gene>
<reference evidence="4 5" key="1">
    <citation type="submission" date="2023-05" db="EMBL/GenBank/DDBJ databases">
        <title>Lithophilousrod everest ZFBP1038 complete genpme.</title>
        <authorList>
            <person name="Tian M."/>
        </authorList>
    </citation>
    <scope>NUCLEOTIDE SEQUENCE [LARGE SCALE GENOMIC DNA]</scope>
    <source>
        <strain evidence="4 5">ZFBP1038</strain>
    </source>
</reference>
<protein>
    <submittedName>
        <fullName evidence="4">NUDIX domain-containing protein</fullName>
    </submittedName>
</protein>
<dbReference type="SUPFAM" id="SSF55811">
    <property type="entry name" value="Nudix"/>
    <property type="match status" value="1"/>
</dbReference>
<dbReference type="Gene3D" id="3.90.79.10">
    <property type="entry name" value="Nucleoside Triphosphate Pyrophosphohydrolase"/>
    <property type="match status" value="1"/>
</dbReference>
<feature type="domain" description="Nudix hydrolase" evidence="3">
    <location>
        <begin position="19"/>
        <end position="152"/>
    </location>
</feature>
<dbReference type="Proteomes" id="UP001209083">
    <property type="component" value="Chromosome"/>
</dbReference>
<dbReference type="InterPro" id="IPR015797">
    <property type="entry name" value="NUDIX_hydrolase-like_dom_sf"/>
</dbReference>
<dbReference type="InterPro" id="IPR020084">
    <property type="entry name" value="NUDIX_hydrolase_CS"/>
</dbReference>
<dbReference type="PROSITE" id="PS51462">
    <property type="entry name" value="NUDIX"/>
    <property type="match status" value="1"/>
</dbReference>
<dbReference type="PROSITE" id="PS00893">
    <property type="entry name" value="NUDIX_BOX"/>
    <property type="match status" value="1"/>
</dbReference>
<sequence>MPVPEFILAARAKIGHDLMWMPGVCGIIFDDDERVLLVKRADNGQWAPVTGILEPGEDPIPGLVREIREETGIEVNVGRLAAVTADGPISYPNGDRASYLTCTFRCTYRSGTAQVCDDESLDVGWFSLDELPGLSERQLDRIRLARSPEGSAWLSDGSQAAAFDARQ</sequence>
<dbReference type="PANTHER" id="PTHR43046">
    <property type="entry name" value="GDP-MANNOSE MANNOSYL HYDROLASE"/>
    <property type="match status" value="1"/>
</dbReference>
<dbReference type="Pfam" id="PF00293">
    <property type="entry name" value="NUDIX"/>
    <property type="match status" value="1"/>
</dbReference>
<evidence type="ECO:0000256" key="1">
    <source>
        <dbReference type="ARBA" id="ARBA00001946"/>
    </source>
</evidence>
<dbReference type="EMBL" id="CP090958">
    <property type="protein sequence ID" value="WGW11081.1"/>
    <property type="molecule type" value="Genomic_DNA"/>
</dbReference>
<keyword evidence="5" id="KW-1185">Reference proteome</keyword>
<evidence type="ECO:0000313" key="4">
    <source>
        <dbReference type="EMBL" id="WGW11081.1"/>
    </source>
</evidence>
<proteinExistence type="predicted"/>
<accession>A0ABY8QS62</accession>
<evidence type="ECO:0000256" key="2">
    <source>
        <dbReference type="ARBA" id="ARBA00022801"/>
    </source>
</evidence>
<organism evidence="4 5">
    <name type="scientific">Saxibacter everestensis</name>
    <dbReference type="NCBI Taxonomy" id="2909229"/>
    <lineage>
        <taxon>Bacteria</taxon>
        <taxon>Bacillati</taxon>
        <taxon>Actinomycetota</taxon>
        <taxon>Actinomycetes</taxon>
        <taxon>Micrococcales</taxon>
        <taxon>Brevibacteriaceae</taxon>
        <taxon>Saxibacter</taxon>
    </lineage>
</organism>
<dbReference type="CDD" id="cd18879">
    <property type="entry name" value="NUDIX_Hydrolase"/>
    <property type="match status" value="1"/>
</dbReference>
<evidence type="ECO:0000259" key="3">
    <source>
        <dbReference type="PROSITE" id="PS51462"/>
    </source>
</evidence>
<name>A0ABY8QS62_9MICO</name>
<dbReference type="PANTHER" id="PTHR43046:SF16">
    <property type="entry name" value="ADP-RIBOSE PYROPHOSPHATASE YJHB-RELATED"/>
    <property type="match status" value="1"/>
</dbReference>
<dbReference type="RefSeq" id="WP_349637864.1">
    <property type="nucleotide sequence ID" value="NZ_CP090958.1"/>
</dbReference>
<comment type="cofactor">
    <cofactor evidence="1">
        <name>Mg(2+)</name>
        <dbReference type="ChEBI" id="CHEBI:18420"/>
    </cofactor>
</comment>
<dbReference type="InterPro" id="IPR000086">
    <property type="entry name" value="NUDIX_hydrolase_dom"/>
</dbReference>
<evidence type="ECO:0000313" key="5">
    <source>
        <dbReference type="Proteomes" id="UP001209083"/>
    </source>
</evidence>
<keyword evidence="2" id="KW-0378">Hydrolase</keyword>